<dbReference type="RefSeq" id="WP_377960872.1">
    <property type="nucleotide sequence ID" value="NZ_JBHZOL010000010.1"/>
</dbReference>
<accession>A0ABW6IC44</accession>
<name>A0ABW6IC44_9CYAN</name>
<dbReference type="Proteomes" id="UP001600165">
    <property type="component" value="Unassembled WGS sequence"/>
</dbReference>
<feature type="transmembrane region" description="Helical" evidence="1">
    <location>
        <begin position="121"/>
        <end position="137"/>
    </location>
</feature>
<evidence type="ECO:0000313" key="2">
    <source>
        <dbReference type="EMBL" id="MFE4105009.1"/>
    </source>
</evidence>
<reference evidence="2 3" key="1">
    <citation type="submission" date="2024-10" db="EMBL/GenBank/DDBJ databases">
        <authorList>
            <person name="Ratan Roy A."/>
            <person name="Morales Sandoval P.H."/>
            <person name="De Los Santos Villalobos S."/>
            <person name="Chakraborty S."/>
            <person name="Mukherjee J."/>
        </authorList>
    </citation>
    <scope>NUCLEOTIDE SEQUENCE [LARGE SCALE GENOMIC DNA]</scope>
    <source>
        <strain evidence="2 3">S1</strain>
    </source>
</reference>
<keyword evidence="1" id="KW-1133">Transmembrane helix</keyword>
<comment type="caution">
    <text evidence="2">The sequence shown here is derived from an EMBL/GenBank/DDBJ whole genome shotgun (WGS) entry which is preliminary data.</text>
</comment>
<feature type="transmembrane region" description="Helical" evidence="1">
    <location>
        <begin position="31"/>
        <end position="53"/>
    </location>
</feature>
<protein>
    <recommendedName>
        <fullName evidence="4">EamA domain-containing protein</fullName>
    </recommendedName>
</protein>
<keyword evidence="1" id="KW-0812">Transmembrane</keyword>
<organism evidence="2 3">
    <name type="scientific">Almyronema epifaneia S1</name>
    <dbReference type="NCBI Taxonomy" id="2991925"/>
    <lineage>
        <taxon>Bacteria</taxon>
        <taxon>Bacillati</taxon>
        <taxon>Cyanobacteriota</taxon>
        <taxon>Cyanophyceae</taxon>
        <taxon>Nodosilineales</taxon>
        <taxon>Nodosilineaceae</taxon>
        <taxon>Almyronema</taxon>
        <taxon>Almyronema epifaneia</taxon>
    </lineage>
</organism>
<keyword evidence="1" id="KW-0472">Membrane</keyword>
<sequence>MSRLFGSMLLAILGVVVYHLAQKFQPTSVSPFLILSVAYTVAAVLSIGLHWLLPFETVPMQNFALPAVGLGIAIVIIELGFLTVYRSGWNIGIAGVFATAGATLILLPIGIVVLQEKISSVNVIGIGLCLLGLLLTAKQ</sequence>
<evidence type="ECO:0000256" key="1">
    <source>
        <dbReference type="SAM" id="Phobius"/>
    </source>
</evidence>
<dbReference type="EMBL" id="JBHZOL010000010">
    <property type="protein sequence ID" value="MFE4105009.1"/>
    <property type="molecule type" value="Genomic_DNA"/>
</dbReference>
<feature type="transmembrane region" description="Helical" evidence="1">
    <location>
        <begin position="91"/>
        <end position="114"/>
    </location>
</feature>
<proteinExistence type="predicted"/>
<keyword evidence="3" id="KW-1185">Reference proteome</keyword>
<evidence type="ECO:0008006" key="4">
    <source>
        <dbReference type="Google" id="ProtNLM"/>
    </source>
</evidence>
<feature type="transmembrane region" description="Helical" evidence="1">
    <location>
        <begin position="65"/>
        <end position="85"/>
    </location>
</feature>
<gene>
    <name evidence="2" type="ORF">ACFVKH_01880</name>
</gene>
<evidence type="ECO:0000313" key="3">
    <source>
        <dbReference type="Proteomes" id="UP001600165"/>
    </source>
</evidence>